<dbReference type="GO" id="GO:0006508">
    <property type="term" value="P:proteolysis"/>
    <property type="evidence" value="ECO:0007669"/>
    <property type="project" value="InterPro"/>
</dbReference>
<dbReference type="InterPro" id="IPR021109">
    <property type="entry name" value="Peptidase_aspartic_dom_sf"/>
</dbReference>
<feature type="chain" id="PRO_5042109372" description="Peptidase A2 domain-containing protein" evidence="1">
    <location>
        <begin position="21"/>
        <end position="322"/>
    </location>
</feature>
<dbReference type="AlphaFoldDB" id="A0AAE1DIM6"/>
<organism evidence="2 3">
    <name type="scientific">Elysia crispata</name>
    <name type="common">lettuce slug</name>
    <dbReference type="NCBI Taxonomy" id="231223"/>
    <lineage>
        <taxon>Eukaryota</taxon>
        <taxon>Metazoa</taxon>
        <taxon>Spiralia</taxon>
        <taxon>Lophotrochozoa</taxon>
        <taxon>Mollusca</taxon>
        <taxon>Gastropoda</taxon>
        <taxon>Heterobranchia</taxon>
        <taxon>Euthyneura</taxon>
        <taxon>Panpulmonata</taxon>
        <taxon>Sacoglossa</taxon>
        <taxon>Placobranchoidea</taxon>
        <taxon>Plakobranchidae</taxon>
        <taxon>Elysia</taxon>
    </lineage>
</organism>
<keyword evidence="1" id="KW-0732">Signal</keyword>
<dbReference type="Gene3D" id="2.40.70.10">
    <property type="entry name" value="Acid Proteases"/>
    <property type="match status" value="1"/>
</dbReference>
<evidence type="ECO:0000313" key="3">
    <source>
        <dbReference type="Proteomes" id="UP001283361"/>
    </source>
</evidence>
<proteinExistence type="predicted"/>
<name>A0AAE1DIM6_9GAST</name>
<feature type="signal peptide" evidence="1">
    <location>
        <begin position="1"/>
        <end position="20"/>
    </location>
</feature>
<dbReference type="SUPFAM" id="SSF50630">
    <property type="entry name" value="Acid proteases"/>
    <property type="match status" value="1"/>
</dbReference>
<reference evidence="2" key="1">
    <citation type="journal article" date="2023" name="G3 (Bethesda)">
        <title>A reference genome for the long-term kleptoplast-retaining sea slug Elysia crispata morphotype clarki.</title>
        <authorList>
            <person name="Eastman K.E."/>
            <person name="Pendleton A.L."/>
            <person name="Shaikh M.A."/>
            <person name="Suttiyut T."/>
            <person name="Ogas R."/>
            <person name="Tomko P."/>
            <person name="Gavelis G."/>
            <person name="Widhalm J.R."/>
            <person name="Wisecaver J.H."/>
        </authorList>
    </citation>
    <scope>NUCLEOTIDE SEQUENCE</scope>
    <source>
        <strain evidence="2">ECLA1</strain>
    </source>
</reference>
<dbReference type="GO" id="GO:0004190">
    <property type="term" value="F:aspartic-type endopeptidase activity"/>
    <property type="evidence" value="ECO:0007669"/>
    <property type="project" value="InterPro"/>
</dbReference>
<dbReference type="InterPro" id="IPR001969">
    <property type="entry name" value="Aspartic_peptidase_AS"/>
</dbReference>
<gene>
    <name evidence="2" type="ORF">RRG08_053898</name>
</gene>
<dbReference type="EMBL" id="JAWDGP010003666">
    <property type="protein sequence ID" value="KAK3771917.1"/>
    <property type="molecule type" value="Genomic_DNA"/>
</dbReference>
<protein>
    <recommendedName>
        <fullName evidence="4">Peptidase A2 domain-containing protein</fullName>
    </recommendedName>
</protein>
<evidence type="ECO:0008006" key="4">
    <source>
        <dbReference type="Google" id="ProtNLM"/>
    </source>
</evidence>
<dbReference type="Proteomes" id="UP001283361">
    <property type="component" value="Unassembled WGS sequence"/>
</dbReference>
<sequence>MSTLLLLKALLSLRTSRPRARPGLSALQKNDLVIRHLGLDVRSELACQPDRETAEKLLTTLKKVYSDRRPLNTLTMEFYHCRQGVYETIRRFSHRLNRAFTSLKAGHDRNGASPVPESLRRDQFIAGLSSDGLWLHLVQHRIIRADVGFLDIREFALMLSSEEAEEGPASQAAVSARTALTVATASEPSEISLVPDQLRSPAERTERLETRSQLLPACTEQKDRRRQQRSVVRSEVHLDGKEIVALIDSGAEVSTVHQDFFKKHQEFYTLLPKPAWFRMVAANQHSIPYSGYLVVDVKVGDEVVPGCVVFVLPILLRGVYLE</sequence>
<dbReference type="PROSITE" id="PS00141">
    <property type="entry name" value="ASP_PROTEASE"/>
    <property type="match status" value="1"/>
</dbReference>
<accession>A0AAE1DIM6</accession>
<dbReference type="CDD" id="cd00303">
    <property type="entry name" value="retropepsin_like"/>
    <property type="match status" value="1"/>
</dbReference>
<comment type="caution">
    <text evidence="2">The sequence shown here is derived from an EMBL/GenBank/DDBJ whole genome shotgun (WGS) entry which is preliminary data.</text>
</comment>
<evidence type="ECO:0000313" key="2">
    <source>
        <dbReference type="EMBL" id="KAK3771917.1"/>
    </source>
</evidence>
<keyword evidence="3" id="KW-1185">Reference proteome</keyword>
<evidence type="ECO:0000256" key="1">
    <source>
        <dbReference type="SAM" id="SignalP"/>
    </source>
</evidence>